<feature type="domain" description="SsuA/THI5-like" evidence="1">
    <location>
        <begin position="56"/>
        <end position="253"/>
    </location>
</feature>
<dbReference type="PANTHER" id="PTHR30024">
    <property type="entry name" value="ALIPHATIC SULFONATES-BINDING PROTEIN-RELATED"/>
    <property type="match status" value="1"/>
</dbReference>
<dbReference type="OrthoDB" id="5621714at2"/>
<dbReference type="InterPro" id="IPR015168">
    <property type="entry name" value="SsuA/THI5"/>
</dbReference>
<evidence type="ECO:0000313" key="2">
    <source>
        <dbReference type="EMBL" id="TNY31254.1"/>
    </source>
</evidence>
<sequence length="327" mass="34893">MHINQIKLGAAALSVILAGTATVAQDLPEIEVGVLSYGTAQWEMKVIEDMGLDTAHGVDLVLRDLGSEQAGDVALQSGDVDIILTDFIWVSIQRNAGREITLVPHSKAVGAVMTNPASGIGSLDDLDGATIGIAGGPVDKSWIILQAYWAQSHDTSLVDLVDARFGAPPLVNQLLADGGLDASLNFWHWNARAKAAGMEEVISVTDMLGELGVSDQAPLLGWAFRDATAEEKPEAVRGFIDASFAAKQLLLEDDEIWESLRGIMGAEDDEAMFAQLRDDYRAGIITEFDPSVIEAADQTFAIMVEFGGEALVGETPTMADGTFWTGY</sequence>
<dbReference type="SUPFAM" id="SSF53850">
    <property type="entry name" value="Periplasmic binding protein-like II"/>
    <property type="match status" value="1"/>
</dbReference>
<evidence type="ECO:0000313" key="3">
    <source>
        <dbReference type="Proteomes" id="UP000314011"/>
    </source>
</evidence>
<keyword evidence="3" id="KW-1185">Reference proteome</keyword>
<dbReference type="RefSeq" id="WP_140196088.1">
    <property type="nucleotide sequence ID" value="NZ_CP065915.1"/>
</dbReference>
<reference evidence="2 3" key="1">
    <citation type="submission" date="2019-06" db="EMBL/GenBank/DDBJ databases">
        <title>Genome of new Rhodobacteraceae sp. SM1903.</title>
        <authorList>
            <person name="Ren X."/>
        </authorList>
    </citation>
    <scope>NUCLEOTIDE SEQUENCE [LARGE SCALE GENOMIC DNA]</scope>
    <source>
        <strain evidence="2 3">SM1903</strain>
    </source>
</reference>
<dbReference type="Pfam" id="PF09084">
    <property type="entry name" value="NMT1"/>
    <property type="match status" value="1"/>
</dbReference>
<organism evidence="2 3">
    <name type="scientific">Pelagovum pacificum</name>
    <dbReference type="NCBI Taxonomy" id="2588711"/>
    <lineage>
        <taxon>Bacteria</taxon>
        <taxon>Pseudomonadati</taxon>
        <taxon>Pseudomonadota</taxon>
        <taxon>Alphaproteobacteria</taxon>
        <taxon>Rhodobacterales</taxon>
        <taxon>Paracoccaceae</taxon>
        <taxon>Pelagovum</taxon>
    </lineage>
</organism>
<dbReference type="Proteomes" id="UP000314011">
    <property type="component" value="Unassembled WGS sequence"/>
</dbReference>
<proteinExistence type="predicted"/>
<name>A0A5C5GBA1_9RHOB</name>
<dbReference type="PANTHER" id="PTHR30024:SF48">
    <property type="entry name" value="ABC TRANSPORTER SUBSTRATE-BINDING PROTEIN"/>
    <property type="match status" value="1"/>
</dbReference>
<gene>
    <name evidence="2" type="ORF">FHY64_14600</name>
</gene>
<accession>A0A5C5GBA1</accession>
<comment type="caution">
    <text evidence="2">The sequence shown here is derived from an EMBL/GenBank/DDBJ whole genome shotgun (WGS) entry which is preliminary data.</text>
</comment>
<dbReference type="Gene3D" id="3.40.190.10">
    <property type="entry name" value="Periplasmic binding protein-like II"/>
    <property type="match status" value="2"/>
</dbReference>
<dbReference type="EMBL" id="VFFF01000002">
    <property type="protein sequence ID" value="TNY31254.1"/>
    <property type="molecule type" value="Genomic_DNA"/>
</dbReference>
<dbReference type="AlphaFoldDB" id="A0A5C5GBA1"/>
<evidence type="ECO:0000259" key="1">
    <source>
        <dbReference type="Pfam" id="PF09084"/>
    </source>
</evidence>
<protein>
    <submittedName>
        <fullName evidence="2">ABC transporter substrate-binding protein</fullName>
    </submittedName>
</protein>